<dbReference type="RefSeq" id="WP_105247869.1">
    <property type="nucleotide sequence ID" value="NZ_PSZM01000047.1"/>
</dbReference>
<accession>A0A2S8A4K4</accession>
<proteinExistence type="predicted"/>
<dbReference type="Proteomes" id="UP000238042">
    <property type="component" value="Unassembled WGS sequence"/>
</dbReference>
<dbReference type="OrthoDB" id="9814774at2"/>
<dbReference type="AlphaFoldDB" id="A0A2S8A4K4"/>
<name>A0A2S8A4K4_9FLAO</name>
<dbReference type="Pfam" id="PF14539">
    <property type="entry name" value="DUF4442"/>
    <property type="match status" value="1"/>
</dbReference>
<reference evidence="1 2" key="1">
    <citation type="submission" date="2018-02" db="EMBL/GenBank/DDBJ databases">
        <title>Genome sequences of Apibacter spp., gut symbionts of Asian honey bees.</title>
        <authorList>
            <person name="Kwong W.K."/>
            <person name="Steele M.I."/>
            <person name="Moran N.A."/>
        </authorList>
    </citation>
    <scope>NUCLEOTIDE SEQUENCE [LARGE SCALE GENOMIC DNA]</scope>
    <source>
        <strain evidence="2">wkB301</strain>
    </source>
</reference>
<dbReference type="Gene3D" id="3.10.129.10">
    <property type="entry name" value="Hotdog Thioesterase"/>
    <property type="match status" value="1"/>
</dbReference>
<dbReference type="InterPro" id="IPR029069">
    <property type="entry name" value="HotDog_dom_sf"/>
</dbReference>
<gene>
    <name evidence="1" type="ORF">C4S77_12670</name>
</gene>
<dbReference type="InterPro" id="IPR027961">
    <property type="entry name" value="DUF4442"/>
</dbReference>
<evidence type="ECO:0000313" key="1">
    <source>
        <dbReference type="EMBL" id="PQL89487.1"/>
    </source>
</evidence>
<comment type="caution">
    <text evidence="1">The sequence shown here is derived from an EMBL/GenBank/DDBJ whole genome shotgun (WGS) entry which is preliminary data.</text>
</comment>
<dbReference type="EMBL" id="PSZM01000047">
    <property type="protein sequence ID" value="PQL89487.1"/>
    <property type="molecule type" value="Genomic_DNA"/>
</dbReference>
<organism evidence="1 2">
    <name type="scientific">Apibacter adventoris</name>
    <dbReference type="NCBI Taxonomy" id="1679466"/>
    <lineage>
        <taxon>Bacteria</taxon>
        <taxon>Pseudomonadati</taxon>
        <taxon>Bacteroidota</taxon>
        <taxon>Flavobacteriia</taxon>
        <taxon>Flavobacteriales</taxon>
        <taxon>Weeksellaceae</taxon>
        <taxon>Apibacter</taxon>
    </lineage>
</organism>
<sequence length="174" mass="20104">MYKKIAKILYKIFTPAAVYKYFLSISPMYRRSTGKIKYVSKNLDTINIEIPLSYKNKNYADSIFGGSLFSATDPIYMMQLIKILGDSYIIWDKYSSIHYIRPAKENAYASFVFSKEEIDNIKSGIRKNGEIVWDKKLSITDKNGGIFCLLEKKICIADKFFYNGKINNPHISIN</sequence>
<protein>
    <submittedName>
        <fullName evidence="1">DUF4442 domain-containing protein</fullName>
    </submittedName>
</protein>
<evidence type="ECO:0000313" key="2">
    <source>
        <dbReference type="Proteomes" id="UP000238042"/>
    </source>
</evidence>
<dbReference type="SUPFAM" id="SSF54637">
    <property type="entry name" value="Thioesterase/thiol ester dehydrase-isomerase"/>
    <property type="match status" value="1"/>
</dbReference>
<keyword evidence="2" id="KW-1185">Reference proteome</keyword>